<evidence type="ECO:0000313" key="2">
    <source>
        <dbReference type="Proteomes" id="UP000182241"/>
    </source>
</evidence>
<proteinExistence type="predicted"/>
<accession>A0A1H4UT92</accession>
<gene>
    <name evidence="1" type="ORF">SAMN04489793_3032</name>
</gene>
<protein>
    <submittedName>
        <fullName evidence="1">Uncharacterized protein</fullName>
    </submittedName>
</protein>
<reference evidence="2" key="1">
    <citation type="submission" date="2016-10" db="EMBL/GenBank/DDBJ databases">
        <authorList>
            <person name="Varghese N."/>
            <person name="Submissions S."/>
        </authorList>
    </citation>
    <scope>NUCLEOTIDE SEQUENCE [LARGE SCALE GENOMIC DNA]</scope>
    <source>
        <strain evidence="2">DSM 44234</strain>
    </source>
</reference>
<evidence type="ECO:0000313" key="1">
    <source>
        <dbReference type="EMBL" id="SEC72122.1"/>
    </source>
</evidence>
<name>A0A1H4UT92_TSUTY</name>
<dbReference type="Proteomes" id="UP000182241">
    <property type="component" value="Unassembled WGS sequence"/>
</dbReference>
<keyword evidence="2" id="KW-1185">Reference proteome</keyword>
<organism evidence="1 2">
    <name type="scientific">Tsukamurella tyrosinosolvens</name>
    <dbReference type="NCBI Taxonomy" id="57704"/>
    <lineage>
        <taxon>Bacteria</taxon>
        <taxon>Bacillati</taxon>
        <taxon>Actinomycetota</taxon>
        <taxon>Actinomycetes</taxon>
        <taxon>Mycobacteriales</taxon>
        <taxon>Tsukamurellaceae</taxon>
        <taxon>Tsukamurella</taxon>
    </lineage>
</organism>
<sequence length="47" mass="5029">MPTFDIGLTLEAANRADAVSVIEEMIAAKLDDAPDHSVLSVSDPDTW</sequence>
<dbReference type="STRING" id="57704.SAMN04489793_3032"/>
<dbReference type="AlphaFoldDB" id="A0A1H4UT92"/>
<dbReference type="EMBL" id="FNSA01000003">
    <property type="protein sequence ID" value="SEC72122.1"/>
    <property type="molecule type" value="Genomic_DNA"/>
</dbReference>
<dbReference type="RefSeq" id="WP_156486372.1">
    <property type="nucleotide sequence ID" value="NZ_FNSA01000003.1"/>
</dbReference>